<comment type="caution">
    <text evidence="1">The sequence shown here is derived from an EMBL/GenBank/DDBJ whole genome shotgun (WGS) entry which is preliminary data.</text>
</comment>
<dbReference type="EMBL" id="ADVG01000001">
    <property type="protein sequence ID" value="EFH89350.1"/>
    <property type="molecule type" value="Genomic_DNA"/>
</dbReference>
<dbReference type="AlphaFoldDB" id="D6TIU3"/>
<dbReference type="Proteomes" id="UP000004508">
    <property type="component" value="Unassembled WGS sequence"/>
</dbReference>
<accession>D6TIU3</accession>
<proteinExistence type="predicted"/>
<evidence type="ECO:0000313" key="2">
    <source>
        <dbReference type="Proteomes" id="UP000004508"/>
    </source>
</evidence>
<dbReference type="InParanoid" id="D6TIU3"/>
<evidence type="ECO:0000313" key="1">
    <source>
        <dbReference type="EMBL" id="EFH89350.1"/>
    </source>
</evidence>
<keyword evidence="2" id="KW-1185">Reference proteome</keyword>
<gene>
    <name evidence="1" type="ORF">Krac_10900</name>
</gene>
<protein>
    <submittedName>
        <fullName evidence="1">Uncharacterized protein</fullName>
    </submittedName>
</protein>
<organism evidence="1 2">
    <name type="scientific">Ktedonobacter racemifer DSM 44963</name>
    <dbReference type="NCBI Taxonomy" id="485913"/>
    <lineage>
        <taxon>Bacteria</taxon>
        <taxon>Bacillati</taxon>
        <taxon>Chloroflexota</taxon>
        <taxon>Ktedonobacteria</taxon>
        <taxon>Ktedonobacterales</taxon>
        <taxon>Ktedonobacteraceae</taxon>
        <taxon>Ktedonobacter</taxon>
    </lineage>
</organism>
<sequence length="104" mass="11870">MGYLERLRQQQEREMEERRAWVELARTQWLGCTVMIHAPSLGMLAAMEGACVQMRSDDSSWVYGEVVEVSDYGEVRVAYAVGQRGEVYYKSLRLEDLGTTCLVA</sequence>
<name>D6TIU3_KTERA</name>
<reference evidence="1 2" key="1">
    <citation type="journal article" date="2011" name="Stand. Genomic Sci.">
        <title>Non-contiguous finished genome sequence and contextual data of the filamentous soil bacterium Ktedonobacter racemifer type strain (SOSP1-21).</title>
        <authorList>
            <person name="Chang Y.J."/>
            <person name="Land M."/>
            <person name="Hauser L."/>
            <person name="Chertkov O."/>
            <person name="Del Rio T.G."/>
            <person name="Nolan M."/>
            <person name="Copeland A."/>
            <person name="Tice H."/>
            <person name="Cheng J.F."/>
            <person name="Lucas S."/>
            <person name="Han C."/>
            <person name="Goodwin L."/>
            <person name="Pitluck S."/>
            <person name="Ivanova N."/>
            <person name="Ovchinikova G."/>
            <person name="Pati A."/>
            <person name="Chen A."/>
            <person name="Palaniappan K."/>
            <person name="Mavromatis K."/>
            <person name="Liolios K."/>
            <person name="Brettin T."/>
            <person name="Fiebig A."/>
            <person name="Rohde M."/>
            <person name="Abt B."/>
            <person name="Goker M."/>
            <person name="Detter J.C."/>
            <person name="Woyke T."/>
            <person name="Bristow J."/>
            <person name="Eisen J.A."/>
            <person name="Markowitz V."/>
            <person name="Hugenholtz P."/>
            <person name="Kyrpides N.C."/>
            <person name="Klenk H.P."/>
            <person name="Lapidus A."/>
        </authorList>
    </citation>
    <scope>NUCLEOTIDE SEQUENCE [LARGE SCALE GENOMIC DNA]</scope>
    <source>
        <strain evidence="2">DSM 44963</strain>
    </source>
</reference>
<dbReference type="STRING" id="485913.Krac_10900"/>